<name>A0A7W9FT02_BREVE</name>
<dbReference type="InterPro" id="IPR019533">
    <property type="entry name" value="Peptidase_S26"/>
</dbReference>
<feature type="active site" evidence="6">
    <location>
        <position position="61"/>
    </location>
</feature>
<dbReference type="GO" id="GO:0009003">
    <property type="term" value="F:signal peptidase activity"/>
    <property type="evidence" value="ECO:0007669"/>
    <property type="project" value="UniProtKB-EC"/>
</dbReference>
<dbReference type="InterPro" id="IPR019757">
    <property type="entry name" value="Pept_S26A_signal_pept_1_Lys-AS"/>
</dbReference>
<dbReference type="InterPro" id="IPR036286">
    <property type="entry name" value="LexA/Signal_pep-like_sf"/>
</dbReference>
<evidence type="ECO:0000256" key="5">
    <source>
        <dbReference type="ARBA" id="ARBA00022801"/>
    </source>
</evidence>
<dbReference type="PRINTS" id="PR00727">
    <property type="entry name" value="LEADERPTASE"/>
</dbReference>
<dbReference type="InterPro" id="IPR000223">
    <property type="entry name" value="Pept_S26A_signal_pept_1"/>
</dbReference>
<comment type="similarity">
    <text evidence="2 7">Belongs to the peptidase S26 family.</text>
</comment>
<evidence type="ECO:0000313" key="11">
    <source>
        <dbReference type="Proteomes" id="UP000556201"/>
    </source>
</evidence>
<dbReference type="CDD" id="cd06530">
    <property type="entry name" value="S26_SPase_I"/>
    <property type="match status" value="1"/>
</dbReference>
<evidence type="ECO:0000256" key="2">
    <source>
        <dbReference type="ARBA" id="ARBA00009370"/>
    </source>
</evidence>
<evidence type="ECO:0000256" key="4">
    <source>
        <dbReference type="ARBA" id="ARBA00019232"/>
    </source>
</evidence>
<organism evidence="10 11">
    <name type="scientific">Brevundimonas vesicularis</name>
    <name type="common">Pseudomonas vesicularis</name>
    <dbReference type="NCBI Taxonomy" id="41276"/>
    <lineage>
        <taxon>Bacteria</taxon>
        <taxon>Pseudomonadati</taxon>
        <taxon>Pseudomonadota</taxon>
        <taxon>Alphaproteobacteria</taxon>
        <taxon>Caulobacterales</taxon>
        <taxon>Caulobacteraceae</taxon>
        <taxon>Brevundimonas</taxon>
    </lineage>
</organism>
<dbReference type="PANTHER" id="PTHR43390">
    <property type="entry name" value="SIGNAL PEPTIDASE I"/>
    <property type="match status" value="1"/>
</dbReference>
<feature type="region of interest" description="Disordered" evidence="8">
    <location>
        <begin position="1"/>
        <end position="23"/>
    </location>
</feature>
<comment type="caution">
    <text evidence="10">The sequence shown here is derived from an EMBL/GenBank/DDBJ whole genome shotgun (WGS) entry which is preliminary data.</text>
</comment>
<dbReference type="NCBIfam" id="TIGR02227">
    <property type="entry name" value="sigpep_I_bact"/>
    <property type="match status" value="1"/>
</dbReference>
<evidence type="ECO:0000256" key="6">
    <source>
        <dbReference type="PIRSR" id="PIRSR600223-1"/>
    </source>
</evidence>
<comment type="catalytic activity">
    <reaction evidence="1 7">
        <text>Cleavage of hydrophobic, N-terminal signal or leader sequences from secreted and periplasmic proteins.</text>
        <dbReference type="EC" id="3.4.21.89"/>
    </reaction>
</comment>
<evidence type="ECO:0000256" key="8">
    <source>
        <dbReference type="SAM" id="MobiDB-lite"/>
    </source>
</evidence>
<dbReference type="InterPro" id="IPR019758">
    <property type="entry name" value="Pept_S26A_signal_pept_1_CS"/>
</dbReference>
<feature type="active site" evidence="6">
    <location>
        <position position="122"/>
    </location>
</feature>
<evidence type="ECO:0000256" key="1">
    <source>
        <dbReference type="ARBA" id="ARBA00000677"/>
    </source>
</evidence>
<evidence type="ECO:0000256" key="7">
    <source>
        <dbReference type="RuleBase" id="RU362042"/>
    </source>
</evidence>
<dbReference type="AlphaFoldDB" id="A0A7W9FT02"/>
<dbReference type="PANTHER" id="PTHR43390:SF1">
    <property type="entry name" value="CHLOROPLAST PROCESSING PEPTIDASE"/>
    <property type="match status" value="1"/>
</dbReference>
<dbReference type="GO" id="GO:0004252">
    <property type="term" value="F:serine-type endopeptidase activity"/>
    <property type="evidence" value="ECO:0007669"/>
    <property type="project" value="InterPro"/>
</dbReference>
<feature type="compositionally biased region" description="Polar residues" evidence="8">
    <location>
        <begin position="1"/>
        <end position="18"/>
    </location>
</feature>
<proteinExistence type="inferred from homology"/>
<evidence type="ECO:0000256" key="3">
    <source>
        <dbReference type="ARBA" id="ARBA00013208"/>
    </source>
</evidence>
<feature type="transmembrane region" description="Helical" evidence="7">
    <location>
        <begin position="33"/>
        <end position="52"/>
    </location>
</feature>
<dbReference type="GO" id="GO:0006465">
    <property type="term" value="P:signal peptide processing"/>
    <property type="evidence" value="ECO:0007669"/>
    <property type="project" value="InterPro"/>
</dbReference>
<comment type="subcellular location">
    <subcellularLocation>
        <location evidence="7">Membrane</location>
        <topology evidence="7">Single-pass type II membrane protein</topology>
    </subcellularLocation>
</comment>
<dbReference type="EC" id="3.4.21.89" evidence="3 7"/>
<evidence type="ECO:0000313" key="10">
    <source>
        <dbReference type="EMBL" id="MBB5771032.1"/>
    </source>
</evidence>
<dbReference type="PROSITE" id="PS00761">
    <property type="entry name" value="SPASE_I_3"/>
    <property type="match status" value="1"/>
</dbReference>
<keyword evidence="7" id="KW-1133">Transmembrane helix</keyword>
<gene>
    <name evidence="10" type="ORF">HNP47_001001</name>
</gene>
<evidence type="ECO:0000259" key="9">
    <source>
        <dbReference type="Pfam" id="PF10502"/>
    </source>
</evidence>
<keyword evidence="7" id="KW-0812">Transmembrane</keyword>
<reference evidence="10 11" key="1">
    <citation type="submission" date="2020-08" db="EMBL/GenBank/DDBJ databases">
        <title>Functional genomics of gut bacteria from endangered species of beetles.</title>
        <authorList>
            <person name="Carlos-Shanley C."/>
        </authorList>
    </citation>
    <scope>NUCLEOTIDE SEQUENCE [LARGE SCALE GENOMIC DNA]</scope>
    <source>
        <strain evidence="10 11">S00192</strain>
    </source>
</reference>
<sequence>MASSPGLTVNGGMTQTPSKAPPHPSLLREVREIALTLIFAIILALAIRIVLFQPFTIPSSSMEPGLVTGDYIVVSKYPYGWSTASLPFNPAMSPGRLLGREPRRGDVVVFRLPRDPSEAWIKRVVGLPGDTVQVRGGVVFVNGDPVRQTRLDVVADHDAPQRRVLQVRETLADGRSYVTYDGGPGLPGDDTPVRRVPAGCYLMMGDNRDNSLDSRWPPEVGVGLLPAENIIGRAEVVLASWKPGASLFKPWTWLDLQWDRFLVRIR</sequence>
<dbReference type="Gene3D" id="2.10.109.10">
    <property type="entry name" value="Umud Fragment, subunit A"/>
    <property type="match status" value="2"/>
</dbReference>
<feature type="domain" description="Peptidase S26" evidence="9">
    <location>
        <begin position="31"/>
        <end position="238"/>
    </location>
</feature>
<keyword evidence="5 7" id="KW-0378">Hydrolase</keyword>
<keyword evidence="7" id="KW-0472">Membrane</keyword>
<dbReference type="Pfam" id="PF10502">
    <property type="entry name" value="Peptidase_S26"/>
    <property type="match status" value="1"/>
</dbReference>
<accession>A0A7W9FT02</accession>
<dbReference type="EMBL" id="JACHLJ010000001">
    <property type="protein sequence ID" value="MBB5771032.1"/>
    <property type="molecule type" value="Genomic_DNA"/>
</dbReference>
<keyword evidence="7" id="KW-0645">Protease</keyword>
<dbReference type="SUPFAM" id="SSF51306">
    <property type="entry name" value="LexA/Signal peptidase"/>
    <property type="match status" value="1"/>
</dbReference>
<protein>
    <recommendedName>
        <fullName evidence="4 7">Signal peptidase I</fullName>
        <ecNumber evidence="3 7">3.4.21.89</ecNumber>
    </recommendedName>
</protein>
<dbReference type="PROSITE" id="PS00760">
    <property type="entry name" value="SPASE_I_2"/>
    <property type="match status" value="1"/>
</dbReference>
<dbReference type="GO" id="GO:0016020">
    <property type="term" value="C:membrane"/>
    <property type="evidence" value="ECO:0007669"/>
    <property type="project" value="UniProtKB-SubCell"/>
</dbReference>
<dbReference type="Proteomes" id="UP000556201">
    <property type="component" value="Unassembled WGS sequence"/>
</dbReference>